<dbReference type="InterPro" id="IPR019734">
    <property type="entry name" value="TPR_rpt"/>
</dbReference>
<gene>
    <name evidence="3" type="ORF">RFI_21138</name>
</gene>
<proteinExistence type="predicted"/>
<reference evidence="3 4" key="1">
    <citation type="journal article" date="2013" name="Curr. Biol.">
        <title>The Genome of the Foraminiferan Reticulomyxa filosa.</title>
        <authorList>
            <person name="Glockner G."/>
            <person name="Hulsmann N."/>
            <person name="Schleicher M."/>
            <person name="Noegel A.A."/>
            <person name="Eichinger L."/>
            <person name="Gallinger C."/>
            <person name="Pawlowski J."/>
            <person name="Sierra R."/>
            <person name="Euteneuer U."/>
            <person name="Pillet L."/>
            <person name="Moustafa A."/>
            <person name="Platzer M."/>
            <person name="Groth M."/>
            <person name="Szafranski K."/>
            <person name="Schliwa M."/>
        </authorList>
    </citation>
    <scope>NUCLEOTIDE SEQUENCE [LARGE SCALE GENOMIC DNA]</scope>
</reference>
<evidence type="ECO:0000313" key="3">
    <source>
        <dbReference type="EMBL" id="ETO16220.1"/>
    </source>
</evidence>
<accession>X6MSY3</accession>
<comment type="caution">
    <text evidence="3">The sequence shown here is derived from an EMBL/GenBank/DDBJ whole genome shotgun (WGS) entry which is preliminary data.</text>
</comment>
<dbReference type="AlphaFoldDB" id="X6MSY3"/>
<dbReference type="PROSITE" id="PS50005">
    <property type="entry name" value="TPR"/>
    <property type="match status" value="1"/>
</dbReference>
<feature type="non-terminal residue" evidence="3">
    <location>
        <position position="250"/>
    </location>
</feature>
<dbReference type="EMBL" id="ASPP01018471">
    <property type="protein sequence ID" value="ETO16220.1"/>
    <property type="molecule type" value="Genomic_DNA"/>
</dbReference>
<feature type="repeat" description="TPR" evidence="1">
    <location>
        <begin position="98"/>
        <end position="131"/>
    </location>
</feature>
<dbReference type="Gene3D" id="1.25.40.10">
    <property type="entry name" value="Tetratricopeptide repeat domain"/>
    <property type="match status" value="1"/>
</dbReference>
<sequence>MPNEKLDNFISLEGISSDHIFKVESISPKDSIGVIEDLGFYFVVKERKHRTAWYISKDTKRFISNILLEKAEESVLANDAAKAQELLNGSLRYDESNVRALNLYGKLLCAAKLYEEALDIYGQCLSADPTNLEALTSRATIYYQNIKTPKYNEAEWHFKLAHKFHFDNVLLLGMYANFLSEMGKDKTLADKYYKKALETMETKSNEETSSTQKKKKKQSKLVLQVSSCTTETGSSLPLRADDNPNDNTAS</sequence>
<protein>
    <submittedName>
        <fullName evidence="3">Uncharacterized protein</fullName>
    </submittedName>
</protein>
<keyword evidence="4" id="KW-1185">Reference proteome</keyword>
<feature type="region of interest" description="Disordered" evidence="2">
    <location>
        <begin position="200"/>
        <end position="250"/>
    </location>
</feature>
<dbReference type="Proteomes" id="UP000023152">
    <property type="component" value="Unassembled WGS sequence"/>
</dbReference>
<keyword evidence="1" id="KW-0802">TPR repeat</keyword>
<feature type="compositionally biased region" description="Polar residues" evidence="2">
    <location>
        <begin position="224"/>
        <end position="235"/>
    </location>
</feature>
<evidence type="ECO:0000313" key="4">
    <source>
        <dbReference type="Proteomes" id="UP000023152"/>
    </source>
</evidence>
<name>X6MSY3_RETFI</name>
<evidence type="ECO:0000256" key="2">
    <source>
        <dbReference type="SAM" id="MobiDB-lite"/>
    </source>
</evidence>
<dbReference type="InterPro" id="IPR011990">
    <property type="entry name" value="TPR-like_helical_dom_sf"/>
</dbReference>
<organism evidence="3 4">
    <name type="scientific">Reticulomyxa filosa</name>
    <dbReference type="NCBI Taxonomy" id="46433"/>
    <lineage>
        <taxon>Eukaryota</taxon>
        <taxon>Sar</taxon>
        <taxon>Rhizaria</taxon>
        <taxon>Retaria</taxon>
        <taxon>Foraminifera</taxon>
        <taxon>Monothalamids</taxon>
        <taxon>Reticulomyxidae</taxon>
        <taxon>Reticulomyxa</taxon>
    </lineage>
</organism>
<evidence type="ECO:0000256" key="1">
    <source>
        <dbReference type="PROSITE-ProRule" id="PRU00339"/>
    </source>
</evidence>
<dbReference type="SUPFAM" id="SSF48452">
    <property type="entry name" value="TPR-like"/>
    <property type="match status" value="1"/>
</dbReference>